<dbReference type="SMART" id="SM00119">
    <property type="entry name" value="HECTc"/>
    <property type="match status" value="1"/>
</dbReference>
<organism evidence="7 8">
    <name type="scientific">Strongylocentrotus purpuratus</name>
    <name type="common">Purple sea urchin</name>
    <dbReference type="NCBI Taxonomy" id="7668"/>
    <lineage>
        <taxon>Eukaryota</taxon>
        <taxon>Metazoa</taxon>
        <taxon>Echinodermata</taxon>
        <taxon>Eleutherozoa</taxon>
        <taxon>Echinozoa</taxon>
        <taxon>Echinoidea</taxon>
        <taxon>Euechinoidea</taxon>
        <taxon>Echinacea</taxon>
        <taxon>Camarodonta</taxon>
        <taxon>Echinidea</taxon>
        <taxon>Strongylocentrotidae</taxon>
        <taxon>Strongylocentrotus</taxon>
    </lineage>
</organism>
<evidence type="ECO:0000256" key="5">
    <source>
        <dbReference type="PROSITE-ProRule" id="PRU00104"/>
    </source>
</evidence>
<feature type="active site" description="Glycyl thioester intermediate" evidence="5">
    <location>
        <position position="579"/>
    </location>
</feature>
<reference evidence="8" key="1">
    <citation type="submission" date="2015-02" db="EMBL/GenBank/DDBJ databases">
        <title>Genome sequencing for Strongylocentrotus purpuratus.</title>
        <authorList>
            <person name="Murali S."/>
            <person name="Liu Y."/>
            <person name="Vee V."/>
            <person name="English A."/>
            <person name="Wang M."/>
            <person name="Skinner E."/>
            <person name="Han Y."/>
            <person name="Muzny D.M."/>
            <person name="Worley K.C."/>
            <person name="Gibbs R.A."/>
        </authorList>
    </citation>
    <scope>NUCLEOTIDE SEQUENCE</scope>
</reference>
<dbReference type="PANTHER" id="PTHR45700">
    <property type="entry name" value="UBIQUITIN-PROTEIN LIGASE E3C"/>
    <property type="match status" value="1"/>
</dbReference>
<dbReference type="InterPro" id="IPR035983">
    <property type="entry name" value="Hect_E3_ubiquitin_ligase"/>
</dbReference>
<dbReference type="InParanoid" id="A0A7M7P9T2"/>
<evidence type="ECO:0000256" key="1">
    <source>
        <dbReference type="ARBA" id="ARBA00000885"/>
    </source>
</evidence>
<protein>
    <recommendedName>
        <fullName evidence="2">HECT-type E3 ubiquitin transferase</fullName>
        <ecNumber evidence="2">2.3.2.26</ecNumber>
    </recommendedName>
</protein>
<dbReference type="AlphaFoldDB" id="A0A7M7P9T2"/>
<dbReference type="GeneID" id="115926571"/>
<dbReference type="Pfam" id="PF00632">
    <property type="entry name" value="HECT"/>
    <property type="match status" value="1"/>
</dbReference>
<comment type="catalytic activity">
    <reaction evidence="1">
        <text>S-ubiquitinyl-[E2 ubiquitin-conjugating enzyme]-L-cysteine + [acceptor protein]-L-lysine = [E2 ubiquitin-conjugating enzyme]-L-cysteine + N(6)-ubiquitinyl-[acceptor protein]-L-lysine.</text>
        <dbReference type="EC" id="2.3.2.26"/>
    </reaction>
</comment>
<evidence type="ECO:0000313" key="7">
    <source>
        <dbReference type="EnsemblMetazoa" id="XP_030847223"/>
    </source>
</evidence>
<proteinExistence type="predicted"/>
<name>A0A7M7P9T2_STRPU</name>
<evidence type="ECO:0000259" key="6">
    <source>
        <dbReference type="PROSITE" id="PS50237"/>
    </source>
</evidence>
<feature type="domain" description="HECT" evidence="6">
    <location>
        <begin position="276"/>
        <end position="614"/>
    </location>
</feature>
<dbReference type="InterPro" id="IPR000569">
    <property type="entry name" value="HECT_dom"/>
</dbReference>
<sequence>MDSLKETFLLLKDNIKLLEQVAEVIFRHMRSELRKDAIEPDLLRVVPILLECPAFDRPDKEWGDRIIREMAEILKRMHKATKRNFEVLVCWWSKDSDLLARVVKVYVQAFRNDLKDYLDNTASKPCDNLYLDVLVLLRQINTSHGYTIPVNQFYILQPGNEELNRKIERLILQLHQQHLQLPHLRLLSLANVPWVLDVPLKWEMLCMEFDSACQLRQKETFLLKFEEVFGRGSCLMLVIILRYLKIDLEPFYLRFEIDDDKKKVVESAISELKGKDETSLMLPMEVHFKDNVSLGRNAGGPMKEFFSRLFGELFNVKKHSIFKKLNDSPSCTTLWFNKDSKDLDKLRSVGTLFALMFYNKVIVTMPFPFLFYKKLLGTSPSSLEDLKLLDPGMAKGMETLLEASDFELSDYRFTVDGPVNEPEIELKPGGKNEVVTTSNVPEYIELYARHYTASSQFDVFSESFRSMFGRLSLHKRFAPQELMSLFQGGEYDWKAFQESFGYDEKGYTANHRVVKMFWSVFHGDLTEGDKRDFLRVMTGADHVPIGGIQEVRPRMWPMGGDKDCKGKPPKDMCPEVNTCHGFVVLHLPKYRKREHLKERLMKLIEMKGHGFHKIPE</sequence>
<dbReference type="EnsemblMetazoa" id="XM_030991363">
    <property type="protein sequence ID" value="XP_030847223"/>
    <property type="gene ID" value="LOC115926571"/>
</dbReference>
<dbReference type="PROSITE" id="PS50237">
    <property type="entry name" value="HECT"/>
    <property type="match status" value="1"/>
</dbReference>
<keyword evidence="8" id="KW-1185">Reference proteome</keyword>
<keyword evidence="4 5" id="KW-0833">Ubl conjugation pathway</keyword>
<accession>A0A7M7P9T2</accession>
<dbReference type="GO" id="GO:0061630">
    <property type="term" value="F:ubiquitin protein ligase activity"/>
    <property type="evidence" value="ECO:0007669"/>
    <property type="project" value="UniProtKB-EC"/>
</dbReference>
<dbReference type="PANTHER" id="PTHR45700:SF8">
    <property type="entry name" value="HECT-TYPE E3 UBIQUITIN TRANSFERASE"/>
    <property type="match status" value="1"/>
</dbReference>
<dbReference type="Proteomes" id="UP000007110">
    <property type="component" value="Unassembled WGS sequence"/>
</dbReference>
<evidence type="ECO:0000256" key="4">
    <source>
        <dbReference type="ARBA" id="ARBA00022786"/>
    </source>
</evidence>
<dbReference type="RefSeq" id="XP_030847223.1">
    <property type="nucleotide sequence ID" value="XM_030991363.1"/>
</dbReference>
<evidence type="ECO:0000256" key="3">
    <source>
        <dbReference type="ARBA" id="ARBA00022679"/>
    </source>
</evidence>
<dbReference type="GO" id="GO:0000209">
    <property type="term" value="P:protein polyubiquitination"/>
    <property type="evidence" value="ECO:0007669"/>
    <property type="project" value="InterPro"/>
</dbReference>
<reference evidence="7" key="2">
    <citation type="submission" date="2021-01" db="UniProtKB">
        <authorList>
            <consortium name="EnsemblMetazoa"/>
        </authorList>
    </citation>
    <scope>IDENTIFICATION</scope>
</reference>
<dbReference type="KEGG" id="spu:115926571"/>
<dbReference type="InterPro" id="IPR044611">
    <property type="entry name" value="E3A/B/C-like"/>
</dbReference>
<evidence type="ECO:0000256" key="2">
    <source>
        <dbReference type="ARBA" id="ARBA00012485"/>
    </source>
</evidence>
<dbReference type="EC" id="2.3.2.26" evidence="2"/>
<dbReference type="Gene3D" id="3.90.1750.10">
    <property type="entry name" value="Hect, E3 ligase catalytic domains"/>
    <property type="match status" value="1"/>
</dbReference>
<dbReference type="SUPFAM" id="SSF56204">
    <property type="entry name" value="Hect, E3 ligase catalytic domain"/>
    <property type="match status" value="1"/>
</dbReference>
<dbReference type="Gene3D" id="3.30.2410.10">
    <property type="entry name" value="Hect, E3 ligase catalytic domain"/>
    <property type="match status" value="1"/>
</dbReference>
<dbReference type="Gene3D" id="3.30.2160.10">
    <property type="entry name" value="Hect, E3 ligase catalytic domain"/>
    <property type="match status" value="1"/>
</dbReference>
<keyword evidence="3" id="KW-0808">Transferase</keyword>
<evidence type="ECO:0000313" key="8">
    <source>
        <dbReference type="Proteomes" id="UP000007110"/>
    </source>
</evidence>